<proteinExistence type="predicted"/>
<dbReference type="SUPFAM" id="SSF54909">
    <property type="entry name" value="Dimeric alpha+beta barrel"/>
    <property type="match status" value="1"/>
</dbReference>
<name>A0A1D7YNC0_9ACTN</name>
<dbReference type="KEGG" id="spun:BFF78_15595"/>
<dbReference type="InterPro" id="IPR011008">
    <property type="entry name" value="Dimeric_a/b-barrel"/>
</dbReference>
<sequence length="108" mass="13005">MILVLFRSRFSERADKEYDITEDRLARRVRELAGDDLVHIKNYTSDDGERLALVWWRNPETLERWRNDPEHQKAQQLGRERWYSFYELSVAEVIRTSSSEDASRYPGR</sequence>
<dbReference type="GO" id="GO:0004497">
    <property type="term" value="F:monooxygenase activity"/>
    <property type="evidence" value="ECO:0007669"/>
    <property type="project" value="UniProtKB-KW"/>
</dbReference>
<accession>A0A1D7YNC0</accession>
<reference evidence="2" key="1">
    <citation type="submission" date="2016-09" db="EMBL/GenBank/DDBJ databases">
        <title>Streptomyces puniciscabiei strain:TW1S1 Genome sequencing and assembly.</title>
        <authorList>
            <person name="Kim M.-K."/>
            <person name="Kim S.B."/>
        </authorList>
    </citation>
    <scope>NUCLEOTIDE SEQUENCE [LARGE SCALE GENOMIC DNA]</scope>
    <source>
        <strain evidence="2">TW1S1</strain>
    </source>
</reference>
<dbReference type="AlphaFoldDB" id="A0A1D7YNC0"/>
<dbReference type="Proteomes" id="UP000094960">
    <property type="component" value="Chromosome"/>
</dbReference>
<evidence type="ECO:0000313" key="1">
    <source>
        <dbReference type="EMBL" id="AOR37095.1"/>
    </source>
</evidence>
<organism evidence="1 2">
    <name type="scientific">Streptomyces fodineus</name>
    <dbReference type="NCBI Taxonomy" id="1904616"/>
    <lineage>
        <taxon>Bacteria</taxon>
        <taxon>Bacillati</taxon>
        <taxon>Actinomycetota</taxon>
        <taxon>Actinomycetes</taxon>
        <taxon>Kitasatosporales</taxon>
        <taxon>Streptomycetaceae</taxon>
        <taxon>Streptomyces</taxon>
    </lineage>
</organism>
<dbReference type="Gene3D" id="3.30.70.100">
    <property type="match status" value="1"/>
</dbReference>
<protein>
    <submittedName>
        <fullName evidence="1">Antibiotic biosynthesis monooxygenase</fullName>
    </submittedName>
</protein>
<evidence type="ECO:0000313" key="2">
    <source>
        <dbReference type="Proteomes" id="UP000094960"/>
    </source>
</evidence>
<keyword evidence="2" id="KW-1185">Reference proteome</keyword>
<keyword evidence="1" id="KW-0503">Monooxygenase</keyword>
<keyword evidence="1" id="KW-0560">Oxidoreductase</keyword>
<dbReference type="EMBL" id="CP017248">
    <property type="protein sequence ID" value="AOR37095.1"/>
    <property type="molecule type" value="Genomic_DNA"/>
</dbReference>
<dbReference type="PANTHER" id="PTHR37811:SF2">
    <property type="entry name" value="ABM DOMAIN-CONTAINING PROTEIN"/>
    <property type="match status" value="1"/>
</dbReference>
<dbReference type="InterPro" id="IPR052936">
    <property type="entry name" value="Jasmonate_Hydroxylase-like"/>
</dbReference>
<gene>
    <name evidence="1" type="ORF">BFF78_15595</name>
</gene>
<dbReference type="PANTHER" id="PTHR37811">
    <property type="entry name" value="BLL5343 PROTEIN"/>
    <property type="match status" value="1"/>
</dbReference>